<evidence type="ECO:0000256" key="1">
    <source>
        <dbReference type="RuleBase" id="RU369077"/>
    </source>
</evidence>
<evidence type="ECO:0000256" key="2">
    <source>
        <dbReference type="SAM" id="MobiDB-lite"/>
    </source>
</evidence>
<comment type="subcellular location">
    <subcellularLocation>
        <location evidence="1">Mitochondrion inner membrane</location>
        <topology evidence="1">Single-pass membrane protein</topology>
    </subcellularLocation>
</comment>
<keyword evidence="1" id="KW-0472">Membrane</keyword>
<dbReference type="Pfam" id="PF10161">
    <property type="entry name" value="DDDD"/>
    <property type="match status" value="1"/>
</dbReference>
<keyword evidence="1" id="KW-0109">Calcium transport</keyword>
<dbReference type="Proteomes" id="UP000050741">
    <property type="component" value="Unassembled WGS sequence"/>
</dbReference>
<keyword evidence="3" id="KW-1185">Reference proteome</keyword>
<evidence type="ECO:0000313" key="4">
    <source>
        <dbReference type="WBParaSite" id="GPLIN_000942300"/>
    </source>
</evidence>
<name>A0A183C975_GLOPA</name>
<dbReference type="WBParaSite" id="GPLIN_000942300">
    <property type="protein sequence ID" value="GPLIN_000942300"/>
    <property type="gene ID" value="GPLIN_000942300"/>
</dbReference>
<keyword evidence="1" id="KW-0496">Mitochondrion</keyword>
<organism evidence="3 4">
    <name type="scientific">Globodera pallida</name>
    <name type="common">Potato cyst nematode worm</name>
    <name type="synonym">Heterodera pallida</name>
    <dbReference type="NCBI Taxonomy" id="36090"/>
    <lineage>
        <taxon>Eukaryota</taxon>
        <taxon>Metazoa</taxon>
        <taxon>Ecdysozoa</taxon>
        <taxon>Nematoda</taxon>
        <taxon>Chromadorea</taxon>
        <taxon>Rhabditida</taxon>
        <taxon>Tylenchina</taxon>
        <taxon>Tylenchomorpha</taxon>
        <taxon>Tylenchoidea</taxon>
        <taxon>Heteroderidae</taxon>
        <taxon>Heteroderinae</taxon>
        <taxon>Globodera</taxon>
    </lineage>
</organism>
<evidence type="ECO:0000313" key="3">
    <source>
        <dbReference type="Proteomes" id="UP000050741"/>
    </source>
</evidence>
<keyword evidence="1" id="KW-0999">Mitochondrion inner membrane</keyword>
<dbReference type="GO" id="GO:1990246">
    <property type="term" value="C:uniplex complex"/>
    <property type="evidence" value="ECO:0007669"/>
    <property type="project" value="UniProtKB-UniRule"/>
</dbReference>
<dbReference type="AlphaFoldDB" id="A0A183C975"/>
<protein>
    <recommendedName>
        <fullName evidence="1">Essential MCU regulator, mitochondrial</fullName>
    </recommendedName>
    <alternativeName>
        <fullName evidence="1">Single-pass membrane protein with aspartate-rich tail 1, mitochondrial</fullName>
    </alternativeName>
</protein>
<keyword evidence="1" id="KW-0106">Calcium</keyword>
<dbReference type="GO" id="GO:0036444">
    <property type="term" value="P:calcium import into the mitochondrion"/>
    <property type="evidence" value="ECO:0007669"/>
    <property type="project" value="UniProtKB-UniRule"/>
</dbReference>
<reference evidence="3" key="1">
    <citation type="submission" date="2014-05" db="EMBL/GenBank/DDBJ databases">
        <title>The genome and life-stage specific transcriptomes of Globodera pallida elucidate key aspects of plant parasitism by a cyst nematode.</title>
        <authorList>
            <person name="Cotton J.A."/>
            <person name="Lilley C.J."/>
            <person name="Jones L.M."/>
            <person name="Kikuchi T."/>
            <person name="Reid A.J."/>
            <person name="Thorpe P."/>
            <person name="Tsai I.J."/>
            <person name="Beasley H."/>
            <person name="Blok V."/>
            <person name="Cock P.J.A."/>
            <person name="Van den Akker S.E."/>
            <person name="Holroyd N."/>
            <person name="Hunt M."/>
            <person name="Mantelin S."/>
            <person name="Naghra H."/>
            <person name="Pain A."/>
            <person name="Palomares-Rius J.E."/>
            <person name="Zarowiecki M."/>
            <person name="Berriman M."/>
            <person name="Jones J.T."/>
            <person name="Urwin P.E."/>
        </authorList>
    </citation>
    <scope>NUCLEOTIDE SEQUENCE [LARGE SCALE GENOMIC DNA]</scope>
    <source>
        <strain evidence="3">Lindley</strain>
    </source>
</reference>
<dbReference type="InterPro" id="IPR018782">
    <property type="entry name" value="MCU_reg"/>
</dbReference>
<comment type="similarity">
    <text evidence="1">Belongs to the SMDT1/EMRE family.</text>
</comment>
<proteinExistence type="inferred from homology"/>
<comment type="function">
    <text evidence="1">Essential regulatory subunit of the mitochondrial calcium uniporter complex (uniplex), a complex that mediates calcium uptake into mitochondria.</text>
</comment>
<keyword evidence="1" id="KW-0406">Ion transport</keyword>
<comment type="subunit">
    <text evidence="1">Component of the uniplex complex. Interacts (via the transmembrane region) with MCU (via the first transmembrane region); the interaction is direct.</text>
</comment>
<keyword evidence="1" id="KW-0812">Transmembrane</keyword>
<reference evidence="4" key="2">
    <citation type="submission" date="2016-06" db="UniProtKB">
        <authorList>
            <consortium name="WormBaseParasite"/>
        </authorList>
    </citation>
    <scope>IDENTIFICATION</scope>
</reference>
<keyword evidence="1" id="KW-1133">Transmembrane helix</keyword>
<sequence>MYFNLARRRLMAFGPFSSHPSPSSSSPQSIRPRSIGSGSEFKGLFPTKPYRRKFGLIKVLMVAFISLMAGAKVAEKGASFLEESEIFVHSDDEDE</sequence>
<keyword evidence="1" id="KW-0813">Transport</keyword>
<dbReference type="GO" id="GO:0051560">
    <property type="term" value="P:mitochondrial calcium ion homeostasis"/>
    <property type="evidence" value="ECO:0007669"/>
    <property type="project" value="UniProtKB-UniRule"/>
</dbReference>
<accession>A0A183C975</accession>
<feature type="compositionally biased region" description="Low complexity" evidence="2">
    <location>
        <begin position="14"/>
        <end position="37"/>
    </location>
</feature>
<feature type="transmembrane region" description="Helical" evidence="1">
    <location>
        <begin position="55"/>
        <end position="74"/>
    </location>
</feature>
<keyword evidence="1" id="KW-0809">Transit peptide</keyword>
<feature type="region of interest" description="Disordered" evidence="2">
    <location>
        <begin position="14"/>
        <end position="44"/>
    </location>
</feature>